<feature type="domain" description="2EXR" evidence="1">
    <location>
        <begin position="14"/>
        <end position="102"/>
    </location>
</feature>
<dbReference type="PANTHER" id="PTHR35910:SF1">
    <property type="entry name" value="2EXR DOMAIN-CONTAINING PROTEIN"/>
    <property type="match status" value="1"/>
</dbReference>
<name>A0A420TZY9_GIBIN</name>
<evidence type="ECO:0000313" key="2">
    <source>
        <dbReference type="EMBL" id="RKL47076.1"/>
    </source>
</evidence>
<comment type="caution">
    <text evidence="2">The sequence shown here is derived from an EMBL/GenBank/DDBJ whole genome shotgun (WGS) entry which is preliminary data.</text>
</comment>
<dbReference type="EMBL" id="MRDB01000005">
    <property type="protein sequence ID" value="RKL47076.1"/>
    <property type="molecule type" value="Genomic_DNA"/>
</dbReference>
<organism evidence="2 3">
    <name type="scientific">Gibberella intermedia</name>
    <name type="common">Bulb rot disease fungus</name>
    <name type="synonym">Fusarium proliferatum</name>
    <dbReference type="NCBI Taxonomy" id="948311"/>
    <lineage>
        <taxon>Eukaryota</taxon>
        <taxon>Fungi</taxon>
        <taxon>Dikarya</taxon>
        <taxon>Ascomycota</taxon>
        <taxon>Pezizomycotina</taxon>
        <taxon>Sordariomycetes</taxon>
        <taxon>Hypocreomycetidae</taxon>
        <taxon>Hypocreales</taxon>
        <taxon>Nectriaceae</taxon>
        <taxon>Fusarium</taxon>
        <taxon>Fusarium fujikuroi species complex</taxon>
    </lineage>
</organism>
<sequence length="270" mass="31572">MSSPVPERRQLNAFTSFPKLPPELRLMIWEMALDRPHHTVHAYPFEDDTDHKPISRLALNFILEREYDLCMRHKGEMVSEHDERGRDRGMWRACRESRQVMKTSTRGPIESYFDNPFTARLTSIMNADIIHLVCVPYPLDEIITMGIKPGQTITKRVGRAIKAENIFLIDIKRPLHRMSARLAVWRFDDWFAPLGRVFLVDYGLKRSRPIEPGASVPDVIFEKNGRRFVKVRMDGVGWENDVPGQRNQHVRYLIPDGYRTRFHIAACEYV</sequence>
<reference evidence="2 3" key="1">
    <citation type="journal article" date="2018" name="Sci. Rep.">
        <title>Characterisation of pathogen-specific regions and novel effector candidates in Fusarium oxysporum f. sp. cepae.</title>
        <authorList>
            <person name="Armitage A.D."/>
            <person name="Taylor A."/>
            <person name="Sobczyk M.K."/>
            <person name="Baxter L."/>
            <person name="Greenfield B.P."/>
            <person name="Bates H.J."/>
            <person name="Wilson F."/>
            <person name="Jackson A.C."/>
            <person name="Ott S."/>
            <person name="Harrison R.J."/>
            <person name="Clarkson J.P."/>
        </authorList>
    </citation>
    <scope>NUCLEOTIDE SEQUENCE [LARGE SCALE GENOMIC DNA]</scope>
    <source>
        <strain evidence="2 3">Fp_A8</strain>
    </source>
</reference>
<evidence type="ECO:0000313" key="3">
    <source>
        <dbReference type="Proteomes" id="UP000283569"/>
    </source>
</evidence>
<dbReference type="Proteomes" id="UP000283569">
    <property type="component" value="Unassembled WGS sequence"/>
</dbReference>
<dbReference type="InterPro" id="IPR045518">
    <property type="entry name" value="2EXR"/>
</dbReference>
<proteinExistence type="predicted"/>
<evidence type="ECO:0000259" key="1">
    <source>
        <dbReference type="Pfam" id="PF20150"/>
    </source>
</evidence>
<dbReference type="PANTHER" id="PTHR35910">
    <property type="entry name" value="2EXR DOMAIN-CONTAINING PROTEIN"/>
    <property type="match status" value="1"/>
</dbReference>
<accession>A0A420TZY9</accession>
<protein>
    <recommendedName>
        <fullName evidence="1">2EXR domain-containing protein</fullName>
    </recommendedName>
</protein>
<gene>
    <name evidence="2" type="ORF">BFJ72_g2067</name>
</gene>
<dbReference type="AlphaFoldDB" id="A0A420TZY9"/>
<dbReference type="Pfam" id="PF20150">
    <property type="entry name" value="2EXR"/>
    <property type="match status" value="1"/>
</dbReference>